<dbReference type="InterPro" id="IPR001525">
    <property type="entry name" value="C5_MeTfrase"/>
</dbReference>
<dbReference type="GO" id="GO:0044027">
    <property type="term" value="P:negative regulation of gene expression via chromosomal CpG island methylation"/>
    <property type="evidence" value="ECO:0007669"/>
    <property type="project" value="TreeGrafter"/>
</dbReference>
<keyword evidence="2 7" id="KW-0489">Methyltransferase</keyword>
<evidence type="ECO:0000256" key="5">
    <source>
        <dbReference type="ARBA" id="ARBA00022747"/>
    </source>
</evidence>
<evidence type="ECO:0000256" key="4">
    <source>
        <dbReference type="ARBA" id="ARBA00022691"/>
    </source>
</evidence>
<dbReference type="NCBIfam" id="TIGR00675">
    <property type="entry name" value="dcm"/>
    <property type="match status" value="1"/>
</dbReference>
<dbReference type="InterPro" id="IPR050390">
    <property type="entry name" value="C5-Methyltransferase"/>
</dbReference>
<evidence type="ECO:0000256" key="7">
    <source>
        <dbReference type="PROSITE-ProRule" id="PRU01016"/>
    </source>
</evidence>
<dbReference type="GO" id="GO:0009307">
    <property type="term" value="P:DNA restriction-modification system"/>
    <property type="evidence" value="ECO:0007669"/>
    <property type="project" value="UniProtKB-KW"/>
</dbReference>
<organism evidence="9">
    <name type="scientific">Salmonella enterica</name>
    <name type="common">Salmonella choleraesuis</name>
    <dbReference type="NCBI Taxonomy" id="28901"/>
    <lineage>
        <taxon>Bacteria</taxon>
        <taxon>Pseudomonadati</taxon>
        <taxon>Pseudomonadota</taxon>
        <taxon>Gammaproteobacteria</taxon>
        <taxon>Enterobacterales</taxon>
        <taxon>Enterobacteriaceae</taxon>
        <taxon>Salmonella</taxon>
    </lineage>
</organism>
<proteinExistence type="inferred from homology"/>
<evidence type="ECO:0000256" key="8">
    <source>
        <dbReference type="RuleBase" id="RU000416"/>
    </source>
</evidence>
<evidence type="ECO:0000256" key="3">
    <source>
        <dbReference type="ARBA" id="ARBA00022679"/>
    </source>
</evidence>
<dbReference type="Pfam" id="PF00145">
    <property type="entry name" value="DNA_methylase"/>
    <property type="match status" value="1"/>
</dbReference>
<dbReference type="PANTHER" id="PTHR10629:SF52">
    <property type="entry name" value="DNA (CYTOSINE-5)-METHYLTRANSFERASE 1"/>
    <property type="match status" value="1"/>
</dbReference>
<keyword evidence="5" id="KW-0680">Restriction system</keyword>
<keyword evidence="4 7" id="KW-0949">S-adenosyl-L-methionine</keyword>
<sequence length="387" mass="42793">MSYKKAIEVSKFLLPLAALPVNQLDGENGAEIPSHGKKMIKNQSPMQELFVFNESNADSRDSKIVSSNEATELTENTVVSFFCGCGGLDLGFLGGFDYKGKSIPKLPFKLLSAYDNDSKCIDTYNANISNHGEVKDLSNYNPEDVPPADVLIGGFPCQDFATCGPRHGLTSVRGRLYQALINYMNLHKPLVVVGENVPGLANMEQGKVLETIKDDLQNTGYKVQVWTLYAPDYGVPQRRTRLFIVAVREDLHGFPAKPIATHHESNYLTTSWAIADLEKIIDESIPNQSQFFKAAKAKNGNGQGDEKTLANSPSYTIRANAKSRVQFHYSLDRRLTVRECARLQTFPDNFEFPHSATSNIMQIGNAVPPLLANKVAQSIAKFLESIK</sequence>
<evidence type="ECO:0000256" key="6">
    <source>
        <dbReference type="ARBA" id="ARBA00047422"/>
    </source>
</evidence>
<evidence type="ECO:0000313" key="9">
    <source>
        <dbReference type="EMBL" id="EAM5644979.1"/>
    </source>
</evidence>
<comment type="caution">
    <text evidence="9">The sequence shown here is derived from an EMBL/GenBank/DDBJ whole genome shotgun (WGS) entry which is preliminary data.</text>
</comment>
<evidence type="ECO:0000256" key="1">
    <source>
        <dbReference type="ARBA" id="ARBA00011975"/>
    </source>
</evidence>
<accession>A0A5T2R5F6</accession>
<dbReference type="Gene3D" id="3.90.120.10">
    <property type="entry name" value="DNA Methylase, subunit A, domain 2"/>
    <property type="match status" value="1"/>
</dbReference>
<dbReference type="InterPro" id="IPR029063">
    <property type="entry name" value="SAM-dependent_MTases_sf"/>
</dbReference>
<dbReference type="Gene3D" id="3.40.50.150">
    <property type="entry name" value="Vaccinia Virus protein VP39"/>
    <property type="match status" value="1"/>
</dbReference>
<dbReference type="GO" id="GO:0003677">
    <property type="term" value="F:DNA binding"/>
    <property type="evidence" value="ECO:0007669"/>
    <property type="project" value="TreeGrafter"/>
</dbReference>
<name>A0A5T2R5F6_SALER</name>
<dbReference type="PRINTS" id="PR00105">
    <property type="entry name" value="C5METTRFRASE"/>
</dbReference>
<feature type="active site" evidence="7">
    <location>
        <position position="157"/>
    </location>
</feature>
<dbReference type="SUPFAM" id="SSF53335">
    <property type="entry name" value="S-adenosyl-L-methionine-dependent methyltransferases"/>
    <property type="match status" value="1"/>
</dbReference>
<reference evidence="9" key="1">
    <citation type="submission" date="2019-01" db="EMBL/GenBank/DDBJ databases">
        <authorList>
            <consortium name="PulseNet: The National Subtyping Network for Foodborne Disease Surveillance"/>
            <person name="Tarr C.L."/>
            <person name="Trees E."/>
            <person name="Katz L.S."/>
            <person name="Carleton-Romer H.A."/>
            <person name="Stroika S."/>
            <person name="Kucerova Z."/>
            <person name="Roache K.F."/>
            <person name="Sabol A.L."/>
            <person name="Besser J."/>
            <person name="Gerner-Smidt P."/>
        </authorList>
    </citation>
    <scope>NUCLEOTIDE SEQUENCE</scope>
    <source>
        <strain evidence="9">PNUSAS064512</strain>
    </source>
</reference>
<dbReference type="AlphaFoldDB" id="A0A5T2R5F6"/>
<evidence type="ECO:0000256" key="2">
    <source>
        <dbReference type="ARBA" id="ARBA00022603"/>
    </source>
</evidence>
<dbReference type="GO" id="GO:0003886">
    <property type="term" value="F:DNA (cytosine-5-)-methyltransferase activity"/>
    <property type="evidence" value="ECO:0007669"/>
    <property type="project" value="UniProtKB-EC"/>
</dbReference>
<dbReference type="GO" id="GO:0032259">
    <property type="term" value="P:methylation"/>
    <property type="evidence" value="ECO:0007669"/>
    <property type="project" value="UniProtKB-KW"/>
</dbReference>
<dbReference type="EMBL" id="AACVIE010000024">
    <property type="protein sequence ID" value="EAM5644979.1"/>
    <property type="molecule type" value="Genomic_DNA"/>
</dbReference>
<protein>
    <recommendedName>
        <fullName evidence="1">DNA (cytosine-5-)-methyltransferase</fullName>
        <ecNumber evidence="1">2.1.1.37</ecNumber>
    </recommendedName>
</protein>
<gene>
    <name evidence="9" type="primary">dcm</name>
    <name evidence="9" type="ORF">EOF35_23805</name>
</gene>
<comment type="catalytic activity">
    <reaction evidence="6">
        <text>a 2'-deoxycytidine in DNA + S-adenosyl-L-methionine = a 5-methyl-2'-deoxycytidine in DNA + S-adenosyl-L-homocysteine + H(+)</text>
        <dbReference type="Rhea" id="RHEA:13681"/>
        <dbReference type="Rhea" id="RHEA-COMP:11369"/>
        <dbReference type="Rhea" id="RHEA-COMP:11370"/>
        <dbReference type="ChEBI" id="CHEBI:15378"/>
        <dbReference type="ChEBI" id="CHEBI:57856"/>
        <dbReference type="ChEBI" id="CHEBI:59789"/>
        <dbReference type="ChEBI" id="CHEBI:85452"/>
        <dbReference type="ChEBI" id="CHEBI:85454"/>
        <dbReference type="EC" id="2.1.1.37"/>
    </reaction>
</comment>
<comment type="similarity">
    <text evidence="7 8">Belongs to the class I-like SAM-binding methyltransferase superfamily. C5-methyltransferase family.</text>
</comment>
<dbReference type="PROSITE" id="PS51679">
    <property type="entry name" value="SAM_MT_C5"/>
    <property type="match status" value="1"/>
</dbReference>
<dbReference type="PANTHER" id="PTHR10629">
    <property type="entry name" value="CYTOSINE-SPECIFIC METHYLTRANSFERASE"/>
    <property type="match status" value="1"/>
</dbReference>
<dbReference type="EC" id="2.1.1.37" evidence="1"/>
<keyword evidence="3 7" id="KW-0808">Transferase</keyword>